<comment type="caution">
    <text evidence="1">The sequence shown here is derived from an EMBL/GenBank/DDBJ whole genome shotgun (WGS) entry which is preliminary data.</text>
</comment>
<gene>
    <name evidence="1" type="ORF">EV137_3150</name>
</gene>
<keyword evidence="2" id="KW-1185">Reference proteome</keyword>
<organism evidence="1 2">
    <name type="scientific">Kribbella pratensis</name>
    <dbReference type="NCBI Taxonomy" id="2512112"/>
    <lineage>
        <taxon>Bacteria</taxon>
        <taxon>Bacillati</taxon>
        <taxon>Actinomycetota</taxon>
        <taxon>Actinomycetes</taxon>
        <taxon>Propionibacteriales</taxon>
        <taxon>Kribbellaceae</taxon>
        <taxon>Kribbella</taxon>
    </lineage>
</organism>
<accession>A0ABY2FDB9</accession>
<name>A0ABY2FDB9_9ACTN</name>
<evidence type="ECO:0000313" key="1">
    <source>
        <dbReference type="EMBL" id="TDW89356.1"/>
    </source>
</evidence>
<proteinExistence type="predicted"/>
<sequence>MNGVPLNGLPLNGPAAAICAVLERLGLLGAGSTVRR</sequence>
<dbReference type="Proteomes" id="UP000295060">
    <property type="component" value="Unassembled WGS sequence"/>
</dbReference>
<dbReference type="EMBL" id="SODU01000002">
    <property type="protein sequence ID" value="TDW89356.1"/>
    <property type="molecule type" value="Genomic_DNA"/>
</dbReference>
<evidence type="ECO:0000313" key="2">
    <source>
        <dbReference type="Proteomes" id="UP000295060"/>
    </source>
</evidence>
<protein>
    <submittedName>
        <fullName evidence="1">Uncharacterized protein</fullName>
    </submittedName>
</protein>
<reference evidence="1 2" key="1">
    <citation type="submission" date="2019-03" db="EMBL/GenBank/DDBJ databases">
        <title>Genomic Encyclopedia of Type Strains, Phase III (KMG-III): the genomes of soil and plant-associated and newly described type strains.</title>
        <authorList>
            <person name="Whitman W."/>
        </authorList>
    </citation>
    <scope>NUCLEOTIDE SEQUENCE [LARGE SCALE GENOMIC DNA]</scope>
    <source>
        <strain evidence="1 2">VKMAc-2574</strain>
    </source>
</reference>